<gene>
    <name evidence="1" type="ORF">MKQ68_21725</name>
</gene>
<proteinExistence type="predicted"/>
<reference evidence="1" key="1">
    <citation type="submission" date="2022-10" db="EMBL/GenBank/DDBJ databases">
        <title>Chitinophaga sp. nov., isolated from soil.</title>
        <authorList>
            <person name="Jeon C.O."/>
        </authorList>
    </citation>
    <scope>NUCLEOTIDE SEQUENCE</scope>
    <source>
        <strain evidence="1">R8</strain>
    </source>
</reference>
<dbReference type="Pfam" id="PF20138">
    <property type="entry name" value="DUF6528"/>
    <property type="match status" value="1"/>
</dbReference>
<dbReference type="RefSeq" id="WP_244836268.1">
    <property type="nucleotide sequence ID" value="NZ_CP107006.1"/>
</dbReference>
<name>A0ABY6J3D5_9BACT</name>
<protein>
    <submittedName>
        <fullName evidence="1">DUF6528 family protein</fullName>
    </submittedName>
</protein>
<dbReference type="InterPro" id="IPR045383">
    <property type="entry name" value="DUF6528"/>
</dbReference>
<dbReference type="InterPro" id="IPR015943">
    <property type="entry name" value="WD40/YVTN_repeat-like_dom_sf"/>
</dbReference>
<evidence type="ECO:0000313" key="2">
    <source>
        <dbReference type="Proteomes" id="UP001162741"/>
    </source>
</evidence>
<dbReference type="SUPFAM" id="SSF101898">
    <property type="entry name" value="NHL repeat"/>
    <property type="match status" value="1"/>
</dbReference>
<dbReference type="EMBL" id="CP107006">
    <property type="protein sequence ID" value="UYQ92702.1"/>
    <property type="molecule type" value="Genomic_DNA"/>
</dbReference>
<accession>A0ABY6J3D5</accession>
<sequence length="294" mass="33487">MKKLLLLAPLYCSAQAPQPTMILAEQSQHRIIIVEPYTGKTTWEWKPDSAHANWFKHPSDAKVVYNGKYVITCASGGGVAMIRIRDKRTMFYAYAGGNTHSVEILPDGNLVSASSTGNFMTVFKVDTTSKSTYQKQIPLPFGHNVVWDKQRKLLWSAGAHYLYRYKYNFDCERPDFQLIDSVSIPGKEGHDLFPVFDRDSLWLTSVTHFARVDAATRKMDTMHVKTVSNIKSVSSGPPGYPTIVIVPKESWWTDEVLDIQGKSVFRQAGLRIYKARWALFNDFSYDGNDWRQCK</sequence>
<dbReference type="Gene3D" id="2.130.10.10">
    <property type="entry name" value="YVTN repeat-like/Quinoprotein amine dehydrogenase"/>
    <property type="match status" value="1"/>
</dbReference>
<organism evidence="1 2">
    <name type="scientific">Chitinophaga horti</name>
    <dbReference type="NCBI Taxonomy" id="2920382"/>
    <lineage>
        <taxon>Bacteria</taxon>
        <taxon>Pseudomonadati</taxon>
        <taxon>Bacteroidota</taxon>
        <taxon>Chitinophagia</taxon>
        <taxon>Chitinophagales</taxon>
        <taxon>Chitinophagaceae</taxon>
        <taxon>Chitinophaga</taxon>
    </lineage>
</organism>
<dbReference type="Proteomes" id="UP001162741">
    <property type="component" value="Chromosome"/>
</dbReference>
<keyword evidence="2" id="KW-1185">Reference proteome</keyword>
<evidence type="ECO:0000313" key="1">
    <source>
        <dbReference type="EMBL" id="UYQ92702.1"/>
    </source>
</evidence>